<sequence>MNFLESYGHIGQQREKSTGESPFNLVYGMEAVIPAEIGEETLQIQQYESKTNDVERRVNLDLLGEIRTTASIRTEAYKRRIAKVHNTRVRPRNFQIGDLVWRQSDVQGNLEKLDAKWEGPYQVAETTGNATYRLEKLNGKEVARTWNAANLHKFYA</sequence>
<dbReference type="Gene3D" id="6.10.20.110">
    <property type="match status" value="1"/>
</dbReference>
<dbReference type="Gene3D" id="2.30.30.850">
    <property type="match status" value="1"/>
</dbReference>
<name>A0AAW2TMN4_9LAMI</name>
<accession>A0AAW2TMN4</accession>
<reference evidence="1" key="2">
    <citation type="journal article" date="2024" name="Plant">
        <title>Genomic evolution and insights into agronomic trait innovations of Sesamum species.</title>
        <authorList>
            <person name="Miao H."/>
            <person name="Wang L."/>
            <person name="Qu L."/>
            <person name="Liu H."/>
            <person name="Sun Y."/>
            <person name="Le M."/>
            <person name="Wang Q."/>
            <person name="Wei S."/>
            <person name="Zheng Y."/>
            <person name="Lin W."/>
            <person name="Duan Y."/>
            <person name="Cao H."/>
            <person name="Xiong S."/>
            <person name="Wang X."/>
            <person name="Wei L."/>
            <person name="Li C."/>
            <person name="Ma Q."/>
            <person name="Ju M."/>
            <person name="Zhao R."/>
            <person name="Li G."/>
            <person name="Mu C."/>
            <person name="Tian Q."/>
            <person name="Mei H."/>
            <person name="Zhang T."/>
            <person name="Gao T."/>
            <person name="Zhang H."/>
        </authorList>
    </citation>
    <scope>NUCLEOTIDE SEQUENCE</scope>
    <source>
        <strain evidence="1">KEN1</strain>
    </source>
</reference>
<proteinExistence type="predicted"/>
<gene>
    <name evidence="1" type="ORF">Slati_3918000</name>
</gene>
<comment type="caution">
    <text evidence="1">The sequence shown here is derived from an EMBL/GenBank/DDBJ whole genome shotgun (WGS) entry which is preliminary data.</text>
</comment>
<dbReference type="AlphaFoldDB" id="A0AAW2TMN4"/>
<organism evidence="1">
    <name type="scientific">Sesamum latifolium</name>
    <dbReference type="NCBI Taxonomy" id="2727402"/>
    <lineage>
        <taxon>Eukaryota</taxon>
        <taxon>Viridiplantae</taxon>
        <taxon>Streptophyta</taxon>
        <taxon>Embryophyta</taxon>
        <taxon>Tracheophyta</taxon>
        <taxon>Spermatophyta</taxon>
        <taxon>Magnoliopsida</taxon>
        <taxon>eudicotyledons</taxon>
        <taxon>Gunneridae</taxon>
        <taxon>Pentapetalae</taxon>
        <taxon>asterids</taxon>
        <taxon>lamiids</taxon>
        <taxon>Lamiales</taxon>
        <taxon>Pedaliaceae</taxon>
        <taxon>Sesamum</taxon>
    </lineage>
</organism>
<evidence type="ECO:0000313" key="1">
    <source>
        <dbReference type="EMBL" id="KAL0406041.1"/>
    </source>
</evidence>
<dbReference type="EMBL" id="JACGWN010000014">
    <property type="protein sequence ID" value="KAL0406041.1"/>
    <property type="molecule type" value="Genomic_DNA"/>
</dbReference>
<protein>
    <submittedName>
        <fullName evidence="1">Uncharacterized protein</fullName>
    </submittedName>
</protein>
<dbReference type="PANTHER" id="PTHR48475">
    <property type="entry name" value="RIBONUCLEASE H"/>
    <property type="match status" value="1"/>
</dbReference>
<dbReference type="PANTHER" id="PTHR48475:SF2">
    <property type="entry name" value="RIBONUCLEASE H"/>
    <property type="match status" value="1"/>
</dbReference>
<reference evidence="1" key="1">
    <citation type="submission" date="2020-06" db="EMBL/GenBank/DDBJ databases">
        <authorList>
            <person name="Li T."/>
            <person name="Hu X."/>
            <person name="Zhang T."/>
            <person name="Song X."/>
            <person name="Zhang H."/>
            <person name="Dai N."/>
            <person name="Sheng W."/>
            <person name="Hou X."/>
            <person name="Wei L."/>
        </authorList>
    </citation>
    <scope>NUCLEOTIDE SEQUENCE</scope>
    <source>
        <strain evidence="1">KEN1</strain>
        <tissue evidence="1">Leaf</tissue>
    </source>
</reference>